<evidence type="ECO:0000313" key="2">
    <source>
        <dbReference type="Proteomes" id="UP001212997"/>
    </source>
</evidence>
<dbReference type="AlphaFoldDB" id="A0AAD5V0K5"/>
<gene>
    <name evidence="1" type="ORF">NLI96_g6818</name>
</gene>
<evidence type="ECO:0000313" key="1">
    <source>
        <dbReference type="EMBL" id="KAJ3482682.1"/>
    </source>
</evidence>
<comment type="caution">
    <text evidence="1">The sequence shown here is derived from an EMBL/GenBank/DDBJ whole genome shotgun (WGS) entry which is preliminary data.</text>
</comment>
<dbReference type="EMBL" id="JANAWD010000262">
    <property type="protein sequence ID" value="KAJ3482682.1"/>
    <property type="molecule type" value="Genomic_DNA"/>
</dbReference>
<reference evidence="1" key="1">
    <citation type="submission" date="2022-07" db="EMBL/GenBank/DDBJ databases">
        <title>Genome Sequence of Physisporinus lineatus.</title>
        <authorList>
            <person name="Buettner E."/>
        </authorList>
    </citation>
    <scope>NUCLEOTIDE SEQUENCE</scope>
    <source>
        <strain evidence="1">VT162</strain>
    </source>
</reference>
<accession>A0AAD5V0K5</accession>
<protein>
    <recommendedName>
        <fullName evidence="3">F-box domain-containing protein</fullName>
    </recommendedName>
</protein>
<evidence type="ECO:0008006" key="3">
    <source>
        <dbReference type="Google" id="ProtNLM"/>
    </source>
</evidence>
<name>A0AAD5V0K5_9APHY</name>
<keyword evidence="2" id="KW-1185">Reference proteome</keyword>
<organism evidence="1 2">
    <name type="scientific">Meripilus lineatus</name>
    <dbReference type="NCBI Taxonomy" id="2056292"/>
    <lineage>
        <taxon>Eukaryota</taxon>
        <taxon>Fungi</taxon>
        <taxon>Dikarya</taxon>
        <taxon>Basidiomycota</taxon>
        <taxon>Agaricomycotina</taxon>
        <taxon>Agaricomycetes</taxon>
        <taxon>Polyporales</taxon>
        <taxon>Meripilaceae</taxon>
        <taxon>Meripilus</taxon>
    </lineage>
</organism>
<sequence length="308" mass="34533">MWKHVIDDVPLQTRLPTELLYDIIDNLHNDRPALHACTLVAHTWLLPARRNLFRSLHIVQREDGKEPSHITEFAAFLKTSPVIVEIIEELHIQGSIPCPYTPPVSVLPNVIILAIMRDLPRLTSLILEGVRIDFGTPASDDTSLPLLEIDPPPQPCSLTKLAFVDVVMTVDHLSHILSYAGSVQTLHFLYVVMDGCSGPVETLIPDLGIQSLVIESQYLSDENLSAPILFKLIPSLKFTLTSLDTELVSPRETRYSGEEIRFLGPFFAEVGPGLLDLRLDLIAESHVYEDYSPCKIPLFIFAHLMNYI</sequence>
<proteinExistence type="predicted"/>
<dbReference type="Proteomes" id="UP001212997">
    <property type="component" value="Unassembled WGS sequence"/>
</dbReference>